<gene>
    <name evidence="3" type="ORF">CHS0354_026120</name>
</gene>
<evidence type="ECO:0000256" key="2">
    <source>
        <dbReference type="SAM" id="Phobius"/>
    </source>
</evidence>
<reference evidence="3" key="3">
    <citation type="submission" date="2023-05" db="EMBL/GenBank/DDBJ databases">
        <authorList>
            <person name="Smith C.H."/>
        </authorList>
    </citation>
    <scope>NUCLEOTIDE SEQUENCE</scope>
    <source>
        <strain evidence="3">CHS0354</strain>
        <tissue evidence="3">Mantle</tissue>
    </source>
</reference>
<sequence length="257" mass="27955">MKKLKTKYEQIYALFKHLINVLLRYHCNCENSCSKDAVCPSVSSTPGCGNIRNITTIDTSTVSNEEIVTTACKPTSKQNYTTVGPSSTLEPETTPEALTTDVTSELSNDSTVTLATSPTTTATYPTTDESTSAATQRSSTEASTSTSSLSISSSSFIKSTQSDIPTPPSDINTEGSTPRELFPVDSSDPMEYWPIIVGSILGGLALIALIGFLVFYRRYQKARWRQDIYNVNPKILHRLEENGTTGRSDVALETEPV</sequence>
<keyword evidence="2" id="KW-1133">Transmembrane helix</keyword>
<dbReference type="AlphaFoldDB" id="A0AAE0S1A2"/>
<evidence type="ECO:0000256" key="1">
    <source>
        <dbReference type="SAM" id="MobiDB-lite"/>
    </source>
</evidence>
<dbReference type="EMBL" id="JAEAOA010001560">
    <property type="protein sequence ID" value="KAK3583536.1"/>
    <property type="molecule type" value="Genomic_DNA"/>
</dbReference>
<keyword evidence="2" id="KW-0472">Membrane</keyword>
<organism evidence="3 4">
    <name type="scientific">Potamilus streckersoni</name>
    <dbReference type="NCBI Taxonomy" id="2493646"/>
    <lineage>
        <taxon>Eukaryota</taxon>
        <taxon>Metazoa</taxon>
        <taxon>Spiralia</taxon>
        <taxon>Lophotrochozoa</taxon>
        <taxon>Mollusca</taxon>
        <taxon>Bivalvia</taxon>
        <taxon>Autobranchia</taxon>
        <taxon>Heteroconchia</taxon>
        <taxon>Palaeoheterodonta</taxon>
        <taxon>Unionida</taxon>
        <taxon>Unionoidea</taxon>
        <taxon>Unionidae</taxon>
        <taxon>Ambleminae</taxon>
        <taxon>Lampsilini</taxon>
        <taxon>Potamilus</taxon>
    </lineage>
</organism>
<reference evidence="3" key="2">
    <citation type="journal article" date="2021" name="Genome Biol. Evol.">
        <title>Developing a high-quality reference genome for a parasitic bivalve with doubly uniparental inheritance (Bivalvia: Unionida).</title>
        <authorList>
            <person name="Smith C.H."/>
        </authorList>
    </citation>
    <scope>NUCLEOTIDE SEQUENCE</scope>
    <source>
        <strain evidence="3">CHS0354</strain>
        <tissue evidence="3">Mantle</tissue>
    </source>
</reference>
<name>A0AAE0S1A2_9BIVA</name>
<feature type="region of interest" description="Disordered" evidence="1">
    <location>
        <begin position="76"/>
        <end position="184"/>
    </location>
</feature>
<feature type="compositionally biased region" description="Low complexity" evidence="1">
    <location>
        <begin position="109"/>
        <end position="162"/>
    </location>
</feature>
<keyword evidence="4" id="KW-1185">Reference proteome</keyword>
<proteinExistence type="predicted"/>
<accession>A0AAE0S1A2</accession>
<evidence type="ECO:0000313" key="4">
    <source>
        <dbReference type="Proteomes" id="UP001195483"/>
    </source>
</evidence>
<reference evidence="3" key="1">
    <citation type="journal article" date="2021" name="Genome Biol. Evol.">
        <title>A High-Quality Reference Genome for a Parasitic Bivalve with Doubly Uniparental Inheritance (Bivalvia: Unionida).</title>
        <authorList>
            <person name="Smith C.H."/>
        </authorList>
    </citation>
    <scope>NUCLEOTIDE SEQUENCE</scope>
    <source>
        <strain evidence="3">CHS0354</strain>
    </source>
</reference>
<keyword evidence="2" id="KW-0812">Transmembrane</keyword>
<protein>
    <submittedName>
        <fullName evidence="3">Uncharacterized protein</fullName>
    </submittedName>
</protein>
<evidence type="ECO:0000313" key="3">
    <source>
        <dbReference type="EMBL" id="KAK3583536.1"/>
    </source>
</evidence>
<comment type="caution">
    <text evidence="3">The sequence shown here is derived from an EMBL/GenBank/DDBJ whole genome shotgun (WGS) entry which is preliminary data.</text>
</comment>
<feature type="compositionally biased region" description="Low complexity" evidence="1">
    <location>
        <begin position="85"/>
        <end position="100"/>
    </location>
</feature>
<dbReference type="Proteomes" id="UP001195483">
    <property type="component" value="Unassembled WGS sequence"/>
</dbReference>
<feature type="transmembrane region" description="Helical" evidence="2">
    <location>
        <begin position="192"/>
        <end position="216"/>
    </location>
</feature>